<evidence type="ECO:0000313" key="4">
    <source>
        <dbReference type="EMBL" id="ORX59760.1"/>
    </source>
</evidence>
<feature type="compositionally biased region" description="Polar residues" evidence="2">
    <location>
        <begin position="414"/>
        <end position="423"/>
    </location>
</feature>
<evidence type="ECO:0000256" key="2">
    <source>
        <dbReference type="SAM" id="MobiDB-lite"/>
    </source>
</evidence>
<evidence type="ECO:0000313" key="5">
    <source>
        <dbReference type="Proteomes" id="UP000242146"/>
    </source>
</evidence>
<dbReference type="Proteomes" id="UP000242146">
    <property type="component" value="Unassembled WGS sequence"/>
</dbReference>
<feature type="region of interest" description="Disordered" evidence="2">
    <location>
        <begin position="216"/>
        <end position="327"/>
    </location>
</feature>
<feature type="compositionally biased region" description="Polar residues" evidence="2">
    <location>
        <begin position="135"/>
        <end position="151"/>
    </location>
</feature>
<dbReference type="EMBL" id="MCGT01000005">
    <property type="protein sequence ID" value="ORX59760.1"/>
    <property type="molecule type" value="Genomic_DNA"/>
</dbReference>
<feature type="compositionally biased region" description="Low complexity" evidence="2">
    <location>
        <begin position="401"/>
        <end position="413"/>
    </location>
</feature>
<organism evidence="4 5">
    <name type="scientific">Hesseltinella vesiculosa</name>
    <dbReference type="NCBI Taxonomy" id="101127"/>
    <lineage>
        <taxon>Eukaryota</taxon>
        <taxon>Fungi</taxon>
        <taxon>Fungi incertae sedis</taxon>
        <taxon>Mucoromycota</taxon>
        <taxon>Mucoromycotina</taxon>
        <taxon>Mucoromycetes</taxon>
        <taxon>Mucorales</taxon>
        <taxon>Cunninghamellaceae</taxon>
        <taxon>Hesseltinella</taxon>
    </lineage>
</organism>
<dbReference type="AlphaFoldDB" id="A0A1X2GRQ9"/>
<keyword evidence="5" id="KW-1185">Reference proteome</keyword>
<feature type="domain" description="Putative zinc-finger" evidence="3">
    <location>
        <begin position="499"/>
        <end position="520"/>
    </location>
</feature>
<gene>
    <name evidence="4" type="ORF">DM01DRAFT_1333215</name>
</gene>
<proteinExistence type="predicted"/>
<dbReference type="OrthoDB" id="1922977at2759"/>
<reference evidence="4 5" key="1">
    <citation type="submission" date="2016-07" db="EMBL/GenBank/DDBJ databases">
        <title>Pervasive Adenine N6-methylation of Active Genes in Fungi.</title>
        <authorList>
            <consortium name="DOE Joint Genome Institute"/>
            <person name="Mondo S.J."/>
            <person name="Dannebaum R.O."/>
            <person name="Kuo R.C."/>
            <person name="Labutti K."/>
            <person name="Haridas S."/>
            <person name="Kuo A."/>
            <person name="Salamov A."/>
            <person name="Ahrendt S.R."/>
            <person name="Lipzen A."/>
            <person name="Sullivan W."/>
            <person name="Andreopoulos W.B."/>
            <person name="Clum A."/>
            <person name="Lindquist E."/>
            <person name="Daum C."/>
            <person name="Ramamoorthy G.K."/>
            <person name="Gryganskyi A."/>
            <person name="Culley D."/>
            <person name="Magnuson J.K."/>
            <person name="James T.Y."/>
            <person name="O'Malley M.A."/>
            <person name="Stajich J.E."/>
            <person name="Spatafora J.W."/>
            <person name="Visel A."/>
            <person name="Grigoriev I.V."/>
        </authorList>
    </citation>
    <scope>NUCLEOTIDE SEQUENCE [LARGE SCALE GENOMIC DNA]</scope>
    <source>
        <strain evidence="4 5">NRRL 3301</strain>
    </source>
</reference>
<protein>
    <recommendedName>
        <fullName evidence="3">Putative zinc-finger domain-containing protein</fullName>
    </recommendedName>
</protein>
<sequence>MAKFDVDKKRQILKDELMATELLVADLNKNLRQLDDRIKQNATDRLRSVAMISKFKASLKKKQERKLHRMHRKGKKPAAVVSLPATSSTAPLTTATAKDMASQQAGKTMDKMSTDTSRAAIPLSPIPAAPALVRTGSSHSVPLSPATSRLNTPPVFGSITPLATVPPPAATAKDTSGPEPMDIDVVPPTVPASAATPSFVPPPVAAWSATVPAPTRTDTVQVQPNKQQPKPSAQEAPTASAQPQKKQPSSSAKPLPSQPQKSREKDDDAFSQQLPFIRTPQTTSKRPDPQPAAQTAFIRPPQPPVKRVGPQPDMRGEITATSTPAKPVDLNKELESIDVSAIHFQQPVASSNILPTKSFARRGRPTHVASYRPTAHIPASMGHHPSSLRYPAASTSQIHASSPSHPPSSFTPSQNQTAPKNLTSPPPKVKRSEMAGKREKERNGVTTPFFIAIVLQLPQALPTDNGVYASPLAYMGIQSVQKGNQPPGAGSEDDFNRPMCAYELNGGLCNDDTCKDRHFKDL</sequence>
<comment type="caution">
    <text evidence="4">The sequence shown here is derived from an EMBL/GenBank/DDBJ whole genome shotgun (WGS) entry which is preliminary data.</text>
</comment>
<feature type="coiled-coil region" evidence="1">
    <location>
        <begin position="10"/>
        <end position="44"/>
    </location>
</feature>
<keyword evidence="1" id="KW-0175">Coiled coil</keyword>
<feature type="region of interest" description="Disordered" evidence="2">
    <location>
        <begin position="135"/>
        <end position="189"/>
    </location>
</feature>
<dbReference type="InterPro" id="IPR019607">
    <property type="entry name" value="Putative_zinc-finger_domain"/>
</dbReference>
<feature type="region of interest" description="Disordered" evidence="2">
    <location>
        <begin position="376"/>
        <end position="441"/>
    </location>
</feature>
<evidence type="ECO:0000259" key="3">
    <source>
        <dbReference type="Pfam" id="PF10650"/>
    </source>
</evidence>
<name>A0A1X2GRQ9_9FUNG</name>
<dbReference type="Pfam" id="PF10650">
    <property type="entry name" value="zf-C3H1"/>
    <property type="match status" value="1"/>
</dbReference>
<feature type="compositionally biased region" description="Basic and acidic residues" evidence="2">
    <location>
        <begin position="430"/>
        <end position="441"/>
    </location>
</feature>
<feature type="compositionally biased region" description="Low complexity" evidence="2">
    <location>
        <begin position="220"/>
        <end position="231"/>
    </location>
</feature>
<feature type="compositionally biased region" description="Polar residues" evidence="2">
    <location>
        <begin position="270"/>
        <end position="284"/>
    </location>
</feature>
<evidence type="ECO:0000256" key="1">
    <source>
        <dbReference type="SAM" id="Coils"/>
    </source>
</evidence>
<accession>A0A1X2GRQ9</accession>
<feature type="compositionally biased region" description="Low complexity" evidence="2">
    <location>
        <begin position="239"/>
        <end position="260"/>
    </location>
</feature>